<dbReference type="EMBL" id="PIQC01000009">
    <property type="protein sequence ID" value="RUO64858.1"/>
    <property type="molecule type" value="Genomic_DNA"/>
</dbReference>
<feature type="signal peptide" evidence="1">
    <location>
        <begin position="1"/>
        <end position="20"/>
    </location>
</feature>
<comment type="caution">
    <text evidence="2">The sequence shown here is derived from an EMBL/GenBank/DDBJ whole genome shotgun (WGS) entry which is preliminary data.</text>
</comment>
<evidence type="ECO:0000256" key="1">
    <source>
        <dbReference type="SAM" id="SignalP"/>
    </source>
</evidence>
<dbReference type="PANTHER" id="PTHR33987:SF2">
    <property type="entry name" value="ALKALINE PHOSPHATASE D"/>
    <property type="match status" value="1"/>
</dbReference>
<name>A0A432YT84_9GAMM</name>
<dbReference type="Gene3D" id="3.60.21.70">
    <property type="entry name" value="PhoD-like phosphatase"/>
    <property type="match status" value="1"/>
</dbReference>
<evidence type="ECO:0000313" key="3">
    <source>
        <dbReference type="Proteomes" id="UP000288058"/>
    </source>
</evidence>
<evidence type="ECO:0000313" key="2">
    <source>
        <dbReference type="EMBL" id="RUO64858.1"/>
    </source>
</evidence>
<dbReference type="PANTHER" id="PTHR33987">
    <property type="entry name" value="CALCINEURIN-LIKE METALLO-PHOSPHOESTERASE SUPERFAMILY PROTEIN"/>
    <property type="match status" value="1"/>
</dbReference>
<sequence>MQIRSVWLFLMLTVAFSVSAQQSTRVAFGCCMDHTSRQEVWDAVNHAQPEVFVFLGDSVDVNADDMDDLLEAYEVFNRYRGPRVLRRNSAVMSVWNRNDYSLDGNSGKNNPNRYAVRNHFLTFWREPATSERLFQKHGIAKSVIFGSKPQRVQVIVLDGRWNRDPLSTVGWMERQTRRFNADLGPYQSNNTGALLGEEQWQWLAEQLQKPAEVRIIMSATPVLAPANGYDSWALYQREQKRLKELLAKLKPSGLLLASGDRFFGEFAKSDEFLSYPLWQVTPGTINFDGDTAYQSIYRDGEAFTESRYGQIEVIWKEQPELVLTLRDVDGRPLDSRRLSLSQLQPE</sequence>
<dbReference type="InterPro" id="IPR038607">
    <property type="entry name" value="PhoD-like_sf"/>
</dbReference>
<accession>A0A432YT84</accession>
<dbReference type="InterPro" id="IPR029052">
    <property type="entry name" value="Metallo-depent_PP-like"/>
</dbReference>
<keyword evidence="1" id="KW-0732">Signal</keyword>
<proteinExistence type="predicted"/>
<keyword evidence="3" id="KW-1185">Reference proteome</keyword>
<reference evidence="3" key="1">
    <citation type="journal article" date="2018" name="Front. Microbiol.">
        <title>Genome-Based Analysis Reveals the Taxonomy and Diversity of the Family Idiomarinaceae.</title>
        <authorList>
            <person name="Liu Y."/>
            <person name="Lai Q."/>
            <person name="Shao Z."/>
        </authorList>
    </citation>
    <scope>NUCLEOTIDE SEQUENCE [LARGE SCALE GENOMIC DNA]</scope>
    <source>
        <strain evidence="3">R22</strain>
    </source>
</reference>
<dbReference type="OrthoDB" id="327733at2"/>
<dbReference type="AlphaFoldDB" id="A0A432YT84"/>
<protein>
    <submittedName>
        <fullName evidence="2">Phosphodiesterase</fullName>
    </submittedName>
</protein>
<feature type="chain" id="PRO_5019332628" evidence="1">
    <location>
        <begin position="21"/>
        <end position="346"/>
    </location>
</feature>
<gene>
    <name evidence="2" type="ORF">CWI78_11840</name>
</gene>
<dbReference type="SUPFAM" id="SSF56300">
    <property type="entry name" value="Metallo-dependent phosphatases"/>
    <property type="match status" value="1"/>
</dbReference>
<organism evidence="2 3">
    <name type="scientific">Idiomarina ramblicola</name>
    <dbReference type="NCBI Taxonomy" id="263724"/>
    <lineage>
        <taxon>Bacteria</taxon>
        <taxon>Pseudomonadati</taxon>
        <taxon>Pseudomonadota</taxon>
        <taxon>Gammaproteobacteria</taxon>
        <taxon>Alteromonadales</taxon>
        <taxon>Idiomarinaceae</taxon>
        <taxon>Idiomarina</taxon>
    </lineage>
</organism>
<dbReference type="RefSeq" id="WP_126783004.1">
    <property type="nucleotide sequence ID" value="NZ_PIQC01000009.1"/>
</dbReference>
<dbReference type="Proteomes" id="UP000288058">
    <property type="component" value="Unassembled WGS sequence"/>
</dbReference>